<dbReference type="GeneID" id="63798249"/>
<gene>
    <name evidence="3" type="ORF">BHQ10_009035</name>
</gene>
<dbReference type="PANTHER" id="PTHR46590">
    <property type="entry name" value="PHOSPHATIDYLINOSITOL TRANSFER PROTEIN CSR1-RELATED"/>
    <property type="match status" value="1"/>
</dbReference>
<feature type="region of interest" description="Disordered" evidence="1">
    <location>
        <begin position="561"/>
        <end position="593"/>
    </location>
</feature>
<feature type="region of interest" description="Disordered" evidence="1">
    <location>
        <begin position="613"/>
        <end position="651"/>
    </location>
</feature>
<dbReference type="PROSITE" id="PS50191">
    <property type="entry name" value="CRAL_TRIO"/>
    <property type="match status" value="1"/>
</dbReference>
<feature type="compositionally biased region" description="Polar residues" evidence="1">
    <location>
        <begin position="141"/>
        <end position="170"/>
    </location>
</feature>
<dbReference type="SUPFAM" id="SSF46938">
    <property type="entry name" value="CRAL/TRIO N-terminal domain"/>
    <property type="match status" value="1"/>
</dbReference>
<dbReference type="InterPro" id="IPR052432">
    <property type="entry name" value="PITP/CRAL-TRIO"/>
</dbReference>
<evidence type="ECO:0000256" key="1">
    <source>
        <dbReference type="SAM" id="MobiDB-lite"/>
    </source>
</evidence>
<evidence type="ECO:0000259" key="2">
    <source>
        <dbReference type="PROSITE" id="PS50191"/>
    </source>
</evidence>
<feature type="compositionally biased region" description="Basic and acidic residues" evidence="1">
    <location>
        <begin position="641"/>
        <end position="651"/>
    </location>
</feature>
<dbReference type="AlphaFoldDB" id="A0A364LB85"/>
<organism evidence="3 4">
    <name type="scientific">Talaromyces amestolkiae</name>
    <dbReference type="NCBI Taxonomy" id="1196081"/>
    <lineage>
        <taxon>Eukaryota</taxon>
        <taxon>Fungi</taxon>
        <taxon>Dikarya</taxon>
        <taxon>Ascomycota</taxon>
        <taxon>Pezizomycotina</taxon>
        <taxon>Eurotiomycetes</taxon>
        <taxon>Eurotiomycetidae</taxon>
        <taxon>Eurotiales</taxon>
        <taxon>Trichocomaceae</taxon>
        <taxon>Talaromyces</taxon>
        <taxon>Talaromyces sect. Talaromyces</taxon>
    </lineage>
</organism>
<dbReference type="Pfam" id="PF03765">
    <property type="entry name" value="CRAL_TRIO_N"/>
    <property type="match status" value="1"/>
</dbReference>
<dbReference type="Proteomes" id="UP000249363">
    <property type="component" value="Unassembled WGS sequence"/>
</dbReference>
<accession>A0A364LB85</accession>
<dbReference type="PANTHER" id="PTHR46590:SF2">
    <property type="entry name" value="CRAL_TRIO DOMAIN PROTEIN (AFU_ORTHOLOGUE AFUA_4G13930)-RELATED"/>
    <property type="match status" value="1"/>
</dbReference>
<dbReference type="Pfam" id="PF00650">
    <property type="entry name" value="CRAL_TRIO"/>
    <property type="match status" value="1"/>
</dbReference>
<dbReference type="STRING" id="1196081.A0A364LB85"/>
<feature type="region of interest" description="Disordered" evidence="1">
    <location>
        <begin position="665"/>
        <end position="704"/>
    </location>
</feature>
<feature type="domain" description="CRAL-TRIO" evidence="2">
    <location>
        <begin position="298"/>
        <end position="444"/>
    </location>
</feature>
<dbReference type="CDD" id="cd00170">
    <property type="entry name" value="SEC14"/>
    <property type="match status" value="1"/>
</dbReference>
<keyword evidence="4" id="KW-1185">Reference proteome</keyword>
<dbReference type="InterPro" id="IPR001251">
    <property type="entry name" value="CRAL-TRIO_dom"/>
</dbReference>
<sequence length="764" mass="86632">MDSTGVLGSLTADQEARLQQLWMFLLNAFESQEFFDGNFSMSSISRRSLSIDEPPLSPSSINTTFSSGRRSMSLSSSHNVNHSSNVNNFSNPFMNTTVPNTPISPAFSPTSPTITADLNVPKPQHQGSLKRLRRRTSLLSNNGGAKTSINEKFPTEPSTPNTLRRASTRKGSLTFQTQSMGGVNLRPSPQNAKVMQRVLASYKLSPDELRLGLLASLKQDHPDAMLLRFLRARKWDVGKAFVMLVAAVAWRTKKMHVDDDILPRGELYALRQMRSADKKEKRKGWDFMKQYHMGKNIIHGVDRAGRPIIDIRVRLHRAEDQSVEMLERYIVHTIESAKMLLRPPLVETAILIFDMTDFSMANMDYTPVKYIIKCMENFYPECLAAIILHKAPWFFSGIWKMIKTWMNDSLVSKVHFTKTLDDLERFIPRSNIPPDLGGTDDTYQYHYIEPDMNDRAENLSLDVHSPTREFLASQRQRIGEDFLEATRLWLQTIAMRDGIGLAVQEDRRAQLIEELRLNFWKLDPFIRARCQLDREGIIVSDGIGTIDFYPHLRAAERRGTDVSMEHGEAVTSPSPLPTADSKLNSRNSNGGVGLGLLSPSSSTLGEDVEKDVEVAENEEIKTRPKTPYLNFLDDASISTNGHDDHDEESSTARDEIMQEYMDDNYEDYDHHPHSHLSHQTGSYKQEPEYPPQPDHHPPSLPISNHLSVAHKESDIHSEVSFDLDDLDEEDEEEIEIHDAVTQRIPYPRGGGIVERAAVRVVNVR</sequence>
<dbReference type="OrthoDB" id="43460at2759"/>
<comment type="caution">
    <text evidence="3">The sequence shown here is derived from an EMBL/GenBank/DDBJ whole genome shotgun (WGS) entry which is preliminary data.</text>
</comment>
<dbReference type="RefSeq" id="XP_040737537.1">
    <property type="nucleotide sequence ID" value="XM_040881907.1"/>
</dbReference>
<proteinExistence type="predicted"/>
<reference evidence="3 4" key="1">
    <citation type="journal article" date="2017" name="Biotechnol. Biofuels">
        <title>Differential beta-glucosidase expression as a function of carbon source availability in Talaromyces amestolkiae: a genomic and proteomic approach.</title>
        <authorList>
            <person name="de Eugenio L.I."/>
            <person name="Mendez-Liter J.A."/>
            <person name="Nieto-Dominguez M."/>
            <person name="Alonso L."/>
            <person name="Gil-Munoz J."/>
            <person name="Barriuso J."/>
            <person name="Prieto A."/>
            <person name="Martinez M.J."/>
        </authorList>
    </citation>
    <scope>NUCLEOTIDE SEQUENCE [LARGE SCALE GENOMIC DNA]</scope>
    <source>
        <strain evidence="3 4">CIB</strain>
    </source>
</reference>
<dbReference type="SMART" id="SM00516">
    <property type="entry name" value="SEC14"/>
    <property type="match status" value="1"/>
</dbReference>
<evidence type="ECO:0000313" key="4">
    <source>
        <dbReference type="Proteomes" id="UP000249363"/>
    </source>
</evidence>
<dbReference type="EMBL" id="MIKG01000022">
    <property type="protein sequence ID" value="RAO73023.1"/>
    <property type="molecule type" value="Genomic_DNA"/>
</dbReference>
<dbReference type="SUPFAM" id="SSF52087">
    <property type="entry name" value="CRAL/TRIO domain"/>
    <property type="match status" value="1"/>
</dbReference>
<dbReference type="InterPro" id="IPR036865">
    <property type="entry name" value="CRAL-TRIO_dom_sf"/>
</dbReference>
<dbReference type="SMART" id="SM01100">
    <property type="entry name" value="CRAL_TRIO_N"/>
    <property type="match status" value="1"/>
</dbReference>
<dbReference type="Gene3D" id="3.40.525.10">
    <property type="entry name" value="CRAL-TRIO lipid binding domain"/>
    <property type="match status" value="1"/>
</dbReference>
<dbReference type="InterPro" id="IPR036273">
    <property type="entry name" value="CRAL/TRIO_N_dom_sf"/>
</dbReference>
<feature type="region of interest" description="Disordered" evidence="1">
    <location>
        <begin position="140"/>
        <end position="170"/>
    </location>
</feature>
<name>A0A364LB85_TALAM</name>
<feature type="compositionally biased region" description="Low complexity" evidence="1">
    <location>
        <begin position="584"/>
        <end position="593"/>
    </location>
</feature>
<evidence type="ECO:0000313" key="3">
    <source>
        <dbReference type="EMBL" id="RAO73023.1"/>
    </source>
</evidence>
<protein>
    <recommendedName>
        <fullName evidence="2">CRAL-TRIO domain-containing protein</fullName>
    </recommendedName>
</protein>
<dbReference type="InterPro" id="IPR011074">
    <property type="entry name" value="CRAL/TRIO_N_dom"/>
</dbReference>